<gene>
    <name evidence="3" type="ORF">J2W36_002029</name>
</gene>
<keyword evidence="2" id="KW-0812">Transmembrane</keyword>
<feature type="transmembrane region" description="Helical" evidence="2">
    <location>
        <begin position="404"/>
        <end position="427"/>
    </location>
</feature>
<dbReference type="EMBL" id="JAUSRO010000005">
    <property type="protein sequence ID" value="MDP9899778.1"/>
    <property type="molecule type" value="Genomic_DNA"/>
</dbReference>
<evidence type="ECO:0000313" key="3">
    <source>
        <dbReference type="EMBL" id="MDP9899778.1"/>
    </source>
</evidence>
<feature type="transmembrane region" description="Helical" evidence="2">
    <location>
        <begin position="439"/>
        <end position="459"/>
    </location>
</feature>
<evidence type="ECO:0000256" key="1">
    <source>
        <dbReference type="SAM" id="MobiDB-lite"/>
    </source>
</evidence>
<organism evidence="3 4">
    <name type="scientific">Variovorax ginsengisoli</name>
    <dbReference type="NCBI Taxonomy" id="363844"/>
    <lineage>
        <taxon>Bacteria</taxon>
        <taxon>Pseudomonadati</taxon>
        <taxon>Pseudomonadota</taxon>
        <taxon>Betaproteobacteria</taxon>
        <taxon>Burkholderiales</taxon>
        <taxon>Comamonadaceae</taxon>
        <taxon>Variovorax</taxon>
    </lineage>
</organism>
<evidence type="ECO:0000313" key="4">
    <source>
        <dbReference type="Proteomes" id="UP001226867"/>
    </source>
</evidence>
<dbReference type="InterPro" id="IPR005625">
    <property type="entry name" value="PepSY-ass_TM"/>
</dbReference>
<proteinExistence type="predicted"/>
<dbReference type="RefSeq" id="WP_307689590.1">
    <property type="nucleotide sequence ID" value="NZ_JAUSRO010000005.1"/>
</dbReference>
<feature type="compositionally biased region" description="Low complexity" evidence="1">
    <location>
        <begin position="540"/>
        <end position="553"/>
    </location>
</feature>
<dbReference type="Pfam" id="PF03929">
    <property type="entry name" value="PepSY_TM"/>
    <property type="match status" value="1"/>
</dbReference>
<keyword evidence="4" id="KW-1185">Reference proteome</keyword>
<feature type="transmembrane region" description="Helical" evidence="2">
    <location>
        <begin position="466"/>
        <end position="483"/>
    </location>
</feature>
<accession>A0ABT9S7D6</accession>
<sequence length="561" mass="60691">MKEGFRQSMAWLHTWSGLLVGWVLFMVFMAGTASYFKDEITFWMKPELHAVAQHAVPPVQAAEGAVAYLQQHGAASPRWFINLPTERQPSTDVLYLAPPAPPSAASAAAGDKPRRRFDRASLDPASGQAISAPRATRGGEFFYRLHFDLHYMPALWARWIVGFCAMFMLVAIFSGIVTHRRIFKDFFTFRPKKGQRSWLDAHNVTAVLALPYHLMITYTGLVTLMFMYMPWGPQVAYKDRGGEQAFFAEAFPGNGGDQFKASGSKVPLAPVAPMLAQASAHWDGAAVGRIVVHQPNDAHAVVSLTRAEGPQLSAEQPTMQFNGATGALIGAFGDVPQPVAQTRGVLYGLHIGRFGNPLVRALFFLSGLAGCLMVATGLLLWAVKERQKFAKTLKQGGRISVGLRLVDGLNVGAVAGLPVAMAAFFWANRLVPVDVAERAAVEIRWFFIVWGATAVLGLLRPTLRMWQAQLAFGALLFVLLPVLNGFTGPAPLTVSLRSGPSTVAGFDLVAMALGLGLASAVWILERKRRKSLVKQATKHAAPVPSAPAAAQPALLTSEQGS</sequence>
<feature type="transmembrane region" description="Helical" evidence="2">
    <location>
        <begin position="503"/>
        <end position="524"/>
    </location>
</feature>
<feature type="transmembrane region" description="Helical" evidence="2">
    <location>
        <begin position="12"/>
        <end position="36"/>
    </location>
</feature>
<keyword evidence="2" id="KW-1133">Transmembrane helix</keyword>
<feature type="transmembrane region" description="Helical" evidence="2">
    <location>
        <begin position="159"/>
        <end position="183"/>
    </location>
</feature>
<reference evidence="3 4" key="1">
    <citation type="submission" date="2023-07" db="EMBL/GenBank/DDBJ databases">
        <title>Sorghum-associated microbial communities from plants grown in Nebraska, USA.</title>
        <authorList>
            <person name="Schachtman D."/>
        </authorList>
    </citation>
    <scope>NUCLEOTIDE SEQUENCE [LARGE SCALE GENOMIC DNA]</scope>
    <source>
        <strain evidence="3 4">DS1607</strain>
    </source>
</reference>
<comment type="caution">
    <text evidence="3">The sequence shown here is derived from an EMBL/GenBank/DDBJ whole genome shotgun (WGS) entry which is preliminary data.</text>
</comment>
<name>A0ABT9S7D6_9BURK</name>
<evidence type="ECO:0000256" key="2">
    <source>
        <dbReference type="SAM" id="Phobius"/>
    </source>
</evidence>
<feature type="transmembrane region" description="Helical" evidence="2">
    <location>
        <begin position="204"/>
        <end position="229"/>
    </location>
</feature>
<keyword evidence="2" id="KW-0472">Membrane</keyword>
<feature type="region of interest" description="Disordered" evidence="1">
    <location>
        <begin position="538"/>
        <end position="561"/>
    </location>
</feature>
<protein>
    <submittedName>
        <fullName evidence="3">Iron-regulated membrane protein</fullName>
    </submittedName>
</protein>
<dbReference type="Proteomes" id="UP001226867">
    <property type="component" value="Unassembled WGS sequence"/>
</dbReference>
<dbReference type="PANTHER" id="PTHR34219">
    <property type="entry name" value="IRON-REGULATED INNER MEMBRANE PROTEIN-RELATED"/>
    <property type="match status" value="1"/>
</dbReference>
<dbReference type="PANTHER" id="PTHR34219:SF4">
    <property type="entry name" value="PEPSY DOMAIN-CONTAINING PROTEIN"/>
    <property type="match status" value="1"/>
</dbReference>
<feature type="transmembrane region" description="Helical" evidence="2">
    <location>
        <begin position="361"/>
        <end position="383"/>
    </location>
</feature>